<reference evidence="3" key="1">
    <citation type="submission" date="2019-10" db="EMBL/GenBank/DDBJ databases">
        <title>Muricauda hadale sp. nov., a piezophilic bacterium isolated from hadopelagic water of the Mariana Trench.</title>
        <authorList>
            <person name="Wei Y."/>
        </authorList>
    </citation>
    <scope>NUCLEOTIDE SEQUENCE [LARGE SCALE GENOMIC DNA]</scope>
    <source>
        <strain evidence="3">MT-229</strain>
    </source>
</reference>
<dbReference type="AlphaFoldDB" id="A0A5N5IX26"/>
<dbReference type="OrthoDB" id="1495672at2"/>
<keyword evidence="1" id="KW-0472">Membrane</keyword>
<proteinExistence type="predicted"/>
<keyword evidence="1" id="KW-0812">Transmembrane</keyword>
<evidence type="ECO:0000259" key="2">
    <source>
        <dbReference type="Pfam" id="PF13239"/>
    </source>
</evidence>
<keyword evidence="4" id="KW-1185">Reference proteome</keyword>
<protein>
    <submittedName>
        <fullName evidence="3">2TM domain-containing protein</fullName>
    </submittedName>
</protein>
<evidence type="ECO:0000256" key="1">
    <source>
        <dbReference type="SAM" id="Phobius"/>
    </source>
</evidence>
<gene>
    <name evidence="3" type="ORF">FOT42_003650</name>
</gene>
<dbReference type="InterPro" id="IPR025698">
    <property type="entry name" value="2TM_dom"/>
</dbReference>
<evidence type="ECO:0000313" key="4">
    <source>
        <dbReference type="Proteomes" id="UP000319204"/>
    </source>
</evidence>
<name>A0A5N5IX26_9FLAO</name>
<feature type="domain" description="2TM" evidence="2">
    <location>
        <begin position="11"/>
        <end position="102"/>
    </location>
</feature>
<dbReference type="Proteomes" id="UP000319204">
    <property type="component" value="Unassembled WGS sequence"/>
</dbReference>
<organism evidence="3 4">
    <name type="scientific">Flagellimonas hadalis</name>
    <dbReference type="NCBI Taxonomy" id="2597517"/>
    <lineage>
        <taxon>Bacteria</taxon>
        <taxon>Pseudomonadati</taxon>
        <taxon>Bacteroidota</taxon>
        <taxon>Flavobacteriia</taxon>
        <taxon>Flavobacteriales</taxon>
        <taxon>Flavobacteriaceae</taxon>
        <taxon>Flagellimonas</taxon>
    </lineage>
</organism>
<accession>A0A5N5IX26</accession>
<dbReference type="Pfam" id="PF13239">
    <property type="entry name" value="2TM"/>
    <property type="match status" value="1"/>
</dbReference>
<sequence length="112" mass="13473">MTMDQSGTSLERANKRIKELKGFYRHILIFIAVNGFLFLLQSGVLHPFMPEGFPTETYYFDWVNANIAIWGIILLVHAIIVYRGKFPFFKKWEERQIQKYMDEDRNEMDRYK</sequence>
<feature type="transmembrane region" description="Helical" evidence="1">
    <location>
        <begin position="22"/>
        <end position="42"/>
    </location>
</feature>
<comment type="caution">
    <text evidence="3">The sequence shown here is derived from an EMBL/GenBank/DDBJ whole genome shotgun (WGS) entry which is preliminary data.</text>
</comment>
<feature type="transmembrane region" description="Helical" evidence="1">
    <location>
        <begin position="62"/>
        <end position="82"/>
    </location>
</feature>
<dbReference type="EMBL" id="VNIK02000001">
    <property type="protein sequence ID" value="KAB5492059.1"/>
    <property type="molecule type" value="Genomic_DNA"/>
</dbReference>
<evidence type="ECO:0000313" key="3">
    <source>
        <dbReference type="EMBL" id="KAB5492059.1"/>
    </source>
</evidence>
<keyword evidence="1" id="KW-1133">Transmembrane helix</keyword>